<evidence type="ECO:0000256" key="7">
    <source>
        <dbReference type="ARBA" id="ARBA00023136"/>
    </source>
</evidence>
<keyword evidence="2" id="KW-0813">Transport</keyword>
<dbReference type="EMBL" id="WNXQ01000003">
    <property type="protein sequence ID" value="MWB77899.1"/>
    <property type="molecule type" value="Genomic_DNA"/>
</dbReference>
<evidence type="ECO:0000256" key="9">
    <source>
        <dbReference type="SAM" id="Phobius"/>
    </source>
</evidence>
<feature type="transmembrane region" description="Helical" evidence="9">
    <location>
        <begin position="202"/>
        <end position="223"/>
    </location>
</feature>
<dbReference type="PANTHER" id="PTHR30574">
    <property type="entry name" value="INNER MEMBRANE PROTEIN YEDE"/>
    <property type="match status" value="1"/>
</dbReference>
<evidence type="ECO:0000256" key="3">
    <source>
        <dbReference type="ARBA" id="ARBA00022475"/>
    </source>
</evidence>
<gene>
    <name evidence="10" type="ORF">GLS40_07680</name>
</gene>
<dbReference type="AlphaFoldDB" id="A0A844WF24"/>
<feature type="transmembrane region" description="Helical" evidence="9">
    <location>
        <begin position="297"/>
        <end position="317"/>
    </location>
</feature>
<evidence type="ECO:0000313" key="11">
    <source>
        <dbReference type="Proteomes" id="UP000443843"/>
    </source>
</evidence>
<feature type="transmembrane region" description="Helical" evidence="9">
    <location>
        <begin position="162"/>
        <end position="190"/>
    </location>
</feature>
<organism evidence="10 11">
    <name type="scientific">Pseudooceanicola pacificus</name>
    <dbReference type="NCBI Taxonomy" id="2676438"/>
    <lineage>
        <taxon>Bacteria</taxon>
        <taxon>Pseudomonadati</taxon>
        <taxon>Pseudomonadota</taxon>
        <taxon>Alphaproteobacteria</taxon>
        <taxon>Rhodobacterales</taxon>
        <taxon>Paracoccaceae</taxon>
        <taxon>Pseudooceanicola</taxon>
    </lineage>
</organism>
<proteinExistence type="inferred from homology"/>
<keyword evidence="3" id="KW-1003">Cell membrane</keyword>
<feature type="transmembrane region" description="Helical" evidence="9">
    <location>
        <begin position="12"/>
        <end position="30"/>
    </location>
</feature>
<feature type="transmembrane region" description="Helical" evidence="9">
    <location>
        <begin position="84"/>
        <end position="107"/>
    </location>
</feature>
<evidence type="ECO:0000256" key="1">
    <source>
        <dbReference type="ARBA" id="ARBA00004429"/>
    </source>
</evidence>
<comment type="subcellular location">
    <subcellularLocation>
        <location evidence="1">Cell inner membrane</location>
        <topology evidence="1">Multi-pass membrane protein</topology>
    </subcellularLocation>
</comment>
<evidence type="ECO:0000256" key="6">
    <source>
        <dbReference type="ARBA" id="ARBA00022989"/>
    </source>
</evidence>
<accession>A0A844WF24</accession>
<evidence type="ECO:0000313" key="10">
    <source>
        <dbReference type="EMBL" id="MWB77899.1"/>
    </source>
</evidence>
<dbReference type="InterPro" id="IPR007272">
    <property type="entry name" value="Sulf_transp_TsuA/YedE"/>
</dbReference>
<keyword evidence="7 9" id="KW-0472">Membrane</keyword>
<keyword evidence="5 9" id="KW-0812">Transmembrane</keyword>
<dbReference type="GO" id="GO:0005886">
    <property type="term" value="C:plasma membrane"/>
    <property type="evidence" value="ECO:0007669"/>
    <property type="project" value="UniProtKB-SubCell"/>
</dbReference>
<feature type="transmembrane region" description="Helical" evidence="9">
    <location>
        <begin position="255"/>
        <end position="276"/>
    </location>
</feature>
<dbReference type="Proteomes" id="UP000443843">
    <property type="component" value="Unassembled WGS sequence"/>
</dbReference>
<dbReference type="RefSeq" id="WP_160382153.1">
    <property type="nucleotide sequence ID" value="NZ_WNXQ01000003.1"/>
</dbReference>
<protein>
    <submittedName>
        <fullName evidence="10">YeeE/YedE family protein</fullName>
    </submittedName>
</protein>
<feature type="transmembrane region" description="Helical" evidence="9">
    <location>
        <begin position="119"/>
        <end position="142"/>
    </location>
</feature>
<evidence type="ECO:0000256" key="4">
    <source>
        <dbReference type="ARBA" id="ARBA00022519"/>
    </source>
</evidence>
<sequence>MIDAIGEGWSLLLVGLAGGILLGLAARLGRFCTMGAIEDMLYGGSSLRMRMWVLAIGLSVLGVHGMQLAGLFDPAASFYLSTRWVPLASILGGLAFGYGMALAGNCGYGAIARLGGGDLRAFVIVLVMGISAFLCLSGPFAHLRVLIFPQEALLPGDMPPGIAAWAGGLTGLPPALPGLAIGLAITLAALASREMLARPGAIVWGGVVALAVLSAWAGTQYIADHGFAAAQVTSHSFAAPVGETLLYAMLGSSGAPGFGVGSVAGVILGAFAGSLIKGHFRWEACEDPRELRRQIAGAALMGAGAVVAAGCTIGQGVSAFSVLAFSAPVTFAAILAGAALGLRQLIAGFSTVE</sequence>
<evidence type="ECO:0000256" key="5">
    <source>
        <dbReference type="ARBA" id="ARBA00022692"/>
    </source>
</evidence>
<evidence type="ECO:0000256" key="8">
    <source>
        <dbReference type="ARBA" id="ARBA00035655"/>
    </source>
</evidence>
<feature type="transmembrane region" description="Helical" evidence="9">
    <location>
        <begin position="323"/>
        <end position="342"/>
    </location>
</feature>
<keyword evidence="4" id="KW-0997">Cell inner membrane</keyword>
<evidence type="ECO:0000256" key="2">
    <source>
        <dbReference type="ARBA" id="ARBA00022448"/>
    </source>
</evidence>
<dbReference type="Pfam" id="PF04143">
    <property type="entry name" value="Sulf_transp"/>
    <property type="match status" value="1"/>
</dbReference>
<keyword evidence="6 9" id="KW-1133">Transmembrane helix</keyword>
<keyword evidence="11" id="KW-1185">Reference proteome</keyword>
<comment type="similarity">
    <text evidence="8">Belongs to the TsuA/YedE (TC 9.B.102) family.</text>
</comment>
<name>A0A844WF24_9RHOB</name>
<reference evidence="10 11" key="1">
    <citation type="submission" date="2019-11" db="EMBL/GenBank/DDBJ databases">
        <title>Pseudooceanicola pacifica sp. nov., isolated from deep-sea sediment of the Pacific Ocean.</title>
        <authorList>
            <person name="Lyu L."/>
        </authorList>
    </citation>
    <scope>NUCLEOTIDE SEQUENCE [LARGE SCALE GENOMIC DNA]</scope>
    <source>
        <strain evidence="10 11">216_PA32_1</strain>
    </source>
</reference>
<feature type="transmembrane region" description="Helical" evidence="9">
    <location>
        <begin position="51"/>
        <end position="72"/>
    </location>
</feature>
<comment type="caution">
    <text evidence="10">The sequence shown here is derived from an EMBL/GenBank/DDBJ whole genome shotgun (WGS) entry which is preliminary data.</text>
</comment>
<dbReference type="PANTHER" id="PTHR30574:SF1">
    <property type="entry name" value="SULPHUR TRANSPORT DOMAIN-CONTAINING PROTEIN"/>
    <property type="match status" value="1"/>
</dbReference>